<accession>A0A1B3WEB2</accession>
<proteinExistence type="predicted"/>
<dbReference type="EMBL" id="CP017037">
    <property type="protein sequence ID" value="AOH39309.1"/>
    <property type="molecule type" value="Genomic_DNA"/>
</dbReference>
<sequence length="135" mass="16245">MIWIAVIDNERGILFNRRRQSQDKLLRERILKVTADSILWISPYTAIQFGEKLPKHVRIAENIPIKNSKEEYVFFEEETPFAYMEYIDKIVLYHWNRNYPADTYFNIDLSLWKCSNVYEFAGTSHENITEEIYVK</sequence>
<gene>
    <name evidence="1" type="ORF">BCB69_04700</name>
</gene>
<dbReference type="KEGG" id="dpn:BCB69_04700"/>
<evidence type="ECO:0000313" key="2">
    <source>
        <dbReference type="Proteomes" id="UP000094757"/>
    </source>
</evidence>
<dbReference type="STRING" id="39950.BCB69_04700"/>
<evidence type="ECO:0000313" key="1">
    <source>
        <dbReference type="EMBL" id="AOH39309.1"/>
    </source>
</evidence>
<protein>
    <submittedName>
        <fullName evidence="1">Uncharacterized protein</fullName>
    </submittedName>
</protein>
<dbReference type="Proteomes" id="UP000094757">
    <property type="component" value="Chromosome"/>
</dbReference>
<dbReference type="RefSeq" id="WP_069177153.1">
    <property type="nucleotide sequence ID" value="NZ_CP017037.1"/>
</dbReference>
<reference evidence="2" key="1">
    <citation type="submission" date="2016-08" db="EMBL/GenBank/DDBJ databases">
        <authorList>
            <person name="Holder M.E."/>
            <person name="Ajami N.J."/>
            <person name="Petrosino J.F."/>
        </authorList>
    </citation>
    <scope>NUCLEOTIDE SEQUENCE [LARGE SCALE GENOMIC DNA]</scope>
    <source>
        <strain evidence="2">F0677</strain>
    </source>
</reference>
<dbReference type="AlphaFoldDB" id="A0A1B3WEB2"/>
<organism evidence="1 2">
    <name type="scientific">Dialister pneumosintes</name>
    <dbReference type="NCBI Taxonomy" id="39950"/>
    <lineage>
        <taxon>Bacteria</taxon>
        <taxon>Bacillati</taxon>
        <taxon>Bacillota</taxon>
        <taxon>Negativicutes</taxon>
        <taxon>Veillonellales</taxon>
        <taxon>Veillonellaceae</taxon>
        <taxon>Dialister</taxon>
    </lineage>
</organism>
<name>A0A1B3WEB2_9FIRM</name>